<evidence type="ECO:0000256" key="4">
    <source>
        <dbReference type="SAM" id="MobiDB-lite"/>
    </source>
</evidence>
<dbReference type="Gene3D" id="3.30.70.1660">
    <property type="match status" value="1"/>
</dbReference>
<evidence type="ECO:0000313" key="7">
    <source>
        <dbReference type="Proteomes" id="UP001187682"/>
    </source>
</evidence>
<keyword evidence="3" id="KW-0648">Protein biosynthesis</keyword>
<dbReference type="PANTHER" id="PTHR43804">
    <property type="entry name" value="LD18447P"/>
    <property type="match status" value="1"/>
</dbReference>
<dbReference type="EMBL" id="ONZQ02000001">
    <property type="protein sequence ID" value="SPN97364.1"/>
    <property type="molecule type" value="Genomic_DNA"/>
</dbReference>
<keyword evidence="7" id="KW-1185">Reference proteome</keyword>
<gene>
    <name evidence="6" type="ORF">DNG_00878</name>
</gene>
<dbReference type="GO" id="GO:0005739">
    <property type="term" value="C:mitochondrion"/>
    <property type="evidence" value="ECO:0007669"/>
    <property type="project" value="UniProtKB-ARBA"/>
</dbReference>
<organism evidence="6 7">
    <name type="scientific">Cephalotrichum gorgonifer</name>
    <dbReference type="NCBI Taxonomy" id="2041049"/>
    <lineage>
        <taxon>Eukaryota</taxon>
        <taxon>Fungi</taxon>
        <taxon>Dikarya</taxon>
        <taxon>Ascomycota</taxon>
        <taxon>Pezizomycotina</taxon>
        <taxon>Sordariomycetes</taxon>
        <taxon>Hypocreomycetidae</taxon>
        <taxon>Microascales</taxon>
        <taxon>Microascaceae</taxon>
        <taxon>Cephalotrichum</taxon>
    </lineage>
</organism>
<dbReference type="GO" id="GO:0003747">
    <property type="term" value="F:translation release factor activity"/>
    <property type="evidence" value="ECO:0007669"/>
    <property type="project" value="InterPro"/>
</dbReference>
<evidence type="ECO:0000256" key="3">
    <source>
        <dbReference type="ARBA" id="ARBA00022917"/>
    </source>
</evidence>
<dbReference type="GO" id="GO:0032543">
    <property type="term" value="P:mitochondrial translation"/>
    <property type="evidence" value="ECO:0007669"/>
    <property type="project" value="UniProtKB-ARBA"/>
</dbReference>
<evidence type="ECO:0000256" key="1">
    <source>
        <dbReference type="ARBA" id="ARBA00010835"/>
    </source>
</evidence>
<evidence type="ECO:0000256" key="2">
    <source>
        <dbReference type="ARBA" id="ARBA00022481"/>
    </source>
</evidence>
<dbReference type="InterPro" id="IPR050057">
    <property type="entry name" value="Prokaryotic/Mito_RF"/>
</dbReference>
<accession>A0AAE8MQ48</accession>
<evidence type="ECO:0000313" key="6">
    <source>
        <dbReference type="EMBL" id="SPN97364.1"/>
    </source>
</evidence>
<dbReference type="Pfam" id="PF03462">
    <property type="entry name" value="PCRF"/>
    <property type="match status" value="1"/>
</dbReference>
<feature type="domain" description="Prokaryotic-type class I peptide chain release factors" evidence="5">
    <location>
        <begin position="284"/>
        <end position="300"/>
    </location>
</feature>
<dbReference type="Gene3D" id="6.10.140.1950">
    <property type="match status" value="1"/>
</dbReference>
<dbReference type="SUPFAM" id="SSF75620">
    <property type="entry name" value="Release factor"/>
    <property type="match status" value="1"/>
</dbReference>
<reference evidence="6" key="1">
    <citation type="submission" date="2018-03" db="EMBL/GenBank/DDBJ databases">
        <authorList>
            <person name="Guldener U."/>
        </authorList>
    </citation>
    <scope>NUCLEOTIDE SEQUENCE</scope>
</reference>
<dbReference type="Gene3D" id="3.30.160.20">
    <property type="match status" value="1"/>
</dbReference>
<comment type="caution">
    <text evidence="6">The sequence shown here is derived from an EMBL/GenBank/DDBJ whole genome shotgun (WGS) entry which is preliminary data.</text>
</comment>
<comment type="similarity">
    <text evidence="1">Belongs to the prokaryotic/mitochondrial release factor family.</text>
</comment>
<dbReference type="Pfam" id="PF00472">
    <property type="entry name" value="RF-1"/>
    <property type="match status" value="1"/>
</dbReference>
<dbReference type="AlphaFoldDB" id="A0AAE8MQ48"/>
<keyword evidence="2" id="KW-0488">Methylation</keyword>
<dbReference type="SMART" id="SM00937">
    <property type="entry name" value="PCRF"/>
    <property type="match status" value="1"/>
</dbReference>
<dbReference type="FunFam" id="3.30.160.20:FF:000004">
    <property type="entry name" value="Peptide chain release factor 1"/>
    <property type="match status" value="1"/>
</dbReference>
<feature type="region of interest" description="Disordered" evidence="4">
    <location>
        <begin position="423"/>
        <end position="446"/>
    </location>
</feature>
<dbReference type="InterPro" id="IPR000352">
    <property type="entry name" value="Pep_chain_release_fac_I"/>
</dbReference>
<sequence>MRRLPVPRRPWPTLLLAPTRIPATRFACFARHNSTETKANLPPALLQRARTFAAEHARLAASLATTFDPQTAKRIGELSAVASALREWDAAQDSLTELHGLMSSKDLELRQLAADELQSTEERVAALVGTLTAALAPKHEFADLPCLMEFRPGPGGLEGRFFTDSMFRMYRDYLTRIGHRVRVVKYELADSAGDSVGAAKENPVQEAVLEVEDPGSYGLLRGEAGIHRVQRIPATENKGRTHTSAVAIWVLPSFPKSNADEADFEDPESIFYIDPAEVKQEVMRARGAGGQHVNKTESAVRLTHVPTGISVSMQDSRSQVRNRASAWSLLRSRIAALRREEREEKAMSLRNSVLSKDKITRADKIRTYNYSQDRCTDHRSGLDVHNLPDVLEGGETLGRIVESVREWMMARDVRAMIAEEEAKAEEDAKAEKKRKGAEKKEAPVNV</sequence>
<dbReference type="PANTHER" id="PTHR43804:SF7">
    <property type="entry name" value="LD18447P"/>
    <property type="match status" value="1"/>
</dbReference>
<evidence type="ECO:0000259" key="5">
    <source>
        <dbReference type="PROSITE" id="PS00745"/>
    </source>
</evidence>
<proteinExistence type="inferred from homology"/>
<dbReference type="Proteomes" id="UP001187682">
    <property type="component" value="Unassembled WGS sequence"/>
</dbReference>
<dbReference type="InterPro" id="IPR005139">
    <property type="entry name" value="PCRF"/>
</dbReference>
<name>A0AAE8MQ48_9PEZI</name>
<dbReference type="PROSITE" id="PS00745">
    <property type="entry name" value="RF_PROK_I"/>
    <property type="match status" value="1"/>
</dbReference>
<dbReference type="InterPro" id="IPR045853">
    <property type="entry name" value="Pep_chain_release_fac_I_sf"/>
</dbReference>
<protein>
    <submittedName>
        <fullName evidence="6">Related to translation releasing factor RF-1, mitochondrial</fullName>
    </submittedName>
</protein>